<protein>
    <submittedName>
        <fullName evidence="2">Helix-turn-helix domain protein</fullName>
    </submittedName>
</protein>
<proteinExistence type="predicted"/>
<evidence type="ECO:0000313" key="3">
    <source>
        <dbReference type="Proteomes" id="UP000234237"/>
    </source>
</evidence>
<feature type="domain" description="HTH cro/C1-type" evidence="1">
    <location>
        <begin position="6"/>
        <end position="61"/>
    </location>
</feature>
<dbReference type="PROSITE" id="PS50943">
    <property type="entry name" value="HTH_CROC1"/>
    <property type="match status" value="1"/>
</dbReference>
<name>A0A2K9J3R6_9BACI</name>
<gene>
    <name evidence="2" type="ORF">A21D_03553</name>
</gene>
<sequence length="85" mass="9638">MNVNKLKGKIVENEMNIRELAEKIGVDRSTLYRKLNNKGDTLSIKEANRIVYVLNLTKEEATAIFFNIDVASCAKKESEKGVECF</sequence>
<evidence type="ECO:0000259" key="1">
    <source>
        <dbReference type="PROSITE" id="PS50943"/>
    </source>
</evidence>
<organism evidence="2 3">
    <name type="scientific">Virgibacillus dokdonensis</name>
    <dbReference type="NCBI Taxonomy" id="302167"/>
    <lineage>
        <taxon>Bacteria</taxon>
        <taxon>Bacillati</taxon>
        <taxon>Bacillota</taxon>
        <taxon>Bacilli</taxon>
        <taxon>Bacillales</taxon>
        <taxon>Bacillaceae</taxon>
        <taxon>Virgibacillus</taxon>
    </lineage>
</organism>
<dbReference type="GO" id="GO:0003677">
    <property type="term" value="F:DNA binding"/>
    <property type="evidence" value="ECO:0007669"/>
    <property type="project" value="InterPro"/>
</dbReference>
<evidence type="ECO:0000313" key="2">
    <source>
        <dbReference type="EMBL" id="AUJ26587.1"/>
    </source>
</evidence>
<accession>A0A2K9J3R6</accession>
<dbReference type="AlphaFoldDB" id="A0A2K9J3R6"/>
<dbReference type="SUPFAM" id="SSF47413">
    <property type="entry name" value="lambda repressor-like DNA-binding domains"/>
    <property type="match status" value="1"/>
</dbReference>
<dbReference type="EMBL" id="CP018622">
    <property type="protein sequence ID" value="AUJ26587.1"/>
    <property type="molecule type" value="Genomic_DNA"/>
</dbReference>
<dbReference type="KEGG" id="vpn:A21D_03553"/>
<dbReference type="InterPro" id="IPR010982">
    <property type="entry name" value="Lambda_DNA-bd_dom_sf"/>
</dbReference>
<dbReference type="InterPro" id="IPR001387">
    <property type="entry name" value="Cro/C1-type_HTH"/>
</dbReference>
<dbReference type="RefSeq" id="WP_101933980.1">
    <property type="nucleotide sequence ID" value="NZ_CP018622.1"/>
</dbReference>
<dbReference type="Proteomes" id="UP000234237">
    <property type="component" value="Chromosome"/>
</dbReference>
<dbReference type="Pfam" id="PF13443">
    <property type="entry name" value="HTH_26"/>
    <property type="match status" value="1"/>
</dbReference>
<reference evidence="3" key="1">
    <citation type="submission" date="2016-11" db="EMBL/GenBank/DDBJ databases">
        <title>Complete genome sequence of Virgibacillus pantothenticus 21D, a halophilic bacterium isolated from the deep hypersaline anoxic basin Discovery in the Mediterranean Sea.</title>
        <authorList>
            <person name="Zeaiter Z."/>
            <person name="Booth J.M."/>
            <person name="Prosdocimi E.M."/>
            <person name="Mapelli F."/>
            <person name="Fusi M."/>
            <person name="Daffonchio D."/>
            <person name="Borin S."/>
            <person name="Crotti E."/>
        </authorList>
    </citation>
    <scope>NUCLEOTIDE SEQUENCE [LARGE SCALE GENOMIC DNA]</scope>
    <source>
        <strain evidence="3">21D</strain>
    </source>
</reference>
<dbReference type="Gene3D" id="1.10.10.60">
    <property type="entry name" value="Homeodomain-like"/>
    <property type="match status" value="1"/>
</dbReference>